<protein>
    <submittedName>
        <fullName evidence="1">Cysteine-rich CPXCG protein</fullName>
    </submittedName>
</protein>
<comment type="caution">
    <text evidence="1">The sequence shown here is derived from an EMBL/GenBank/DDBJ whole genome shotgun (WGS) entry which is preliminary data.</text>
</comment>
<dbReference type="Proteomes" id="UP000006242">
    <property type="component" value="Unassembled WGS sequence"/>
</dbReference>
<evidence type="ECO:0000313" key="1">
    <source>
        <dbReference type="EMBL" id="ERJ17863.1"/>
    </source>
</evidence>
<reference evidence="1 2" key="2">
    <citation type="journal article" date="2013" name="PLoS ONE">
        <title>INDIGO - INtegrated Data Warehouse of MIcrobial GenOmes with Examples from the Red Sea Extremophiles.</title>
        <authorList>
            <person name="Alam I."/>
            <person name="Antunes A."/>
            <person name="Kamau A.A."/>
            <person name="Ba Alawi W."/>
            <person name="Kalkatawi M."/>
            <person name="Stingl U."/>
            <person name="Bajic V.B."/>
        </authorList>
    </citation>
    <scope>NUCLEOTIDE SEQUENCE [LARGE SCALE GENOMIC DNA]</scope>
    <source>
        <strain evidence="1 2">E1L3A</strain>
    </source>
</reference>
<evidence type="ECO:0000313" key="2">
    <source>
        <dbReference type="Proteomes" id="UP000006242"/>
    </source>
</evidence>
<dbReference type="OrthoDB" id="9814566at2"/>
<name>U2FU01_9GAMM</name>
<dbReference type="InterPro" id="IPR017143">
    <property type="entry name" value="UCP037225"/>
</dbReference>
<dbReference type="RefSeq" id="WP_006913726.1">
    <property type="nucleotide sequence ID" value="NZ_AFNV02000027.1"/>
</dbReference>
<dbReference type="STRING" id="1033802.SSPSH_003345"/>
<gene>
    <name evidence="1" type="ORF">SSPSH_003345</name>
</gene>
<proteinExistence type="predicted"/>
<dbReference type="AlphaFoldDB" id="U2FU01"/>
<reference evidence="1 2" key="1">
    <citation type="journal article" date="2011" name="J. Bacteriol.">
        <title>Genome sequence of Salinisphaera shabanensis, a gammaproteobacterium from the harsh, variable environment of the brine-seawater interface of the Shaban Deep in the Red Sea.</title>
        <authorList>
            <person name="Antunes A."/>
            <person name="Alam I."/>
            <person name="Bajic V.B."/>
            <person name="Stingl U."/>
        </authorList>
    </citation>
    <scope>NUCLEOTIDE SEQUENCE [LARGE SCALE GENOMIC DNA]</scope>
    <source>
        <strain evidence="1 2">E1L3A</strain>
    </source>
</reference>
<dbReference type="PIRSF" id="PIRSF037225">
    <property type="entry name" value="UCP037225"/>
    <property type="match status" value="1"/>
</dbReference>
<dbReference type="Pfam" id="PF14255">
    <property type="entry name" value="Zn_ribbon_21"/>
    <property type="match status" value="1"/>
</dbReference>
<organism evidence="1 2">
    <name type="scientific">Salinisphaera shabanensis E1L3A</name>
    <dbReference type="NCBI Taxonomy" id="1033802"/>
    <lineage>
        <taxon>Bacteria</taxon>
        <taxon>Pseudomonadati</taxon>
        <taxon>Pseudomonadota</taxon>
        <taxon>Gammaproteobacteria</taxon>
        <taxon>Salinisphaerales</taxon>
        <taxon>Salinisphaeraceae</taxon>
        <taxon>Salinisphaera</taxon>
    </lineage>
</organism>
<dbReference type="InterPro" id="IPR025990">
    <property type="entry name" value="zinc_ribbon_bacterial"/>
</dbReference>
<keyword evidence="2" id="KW-1185">Reference proteome</keyword>
<sequence>MLEEHTVTCPYCGEPIVLVVDCSAGDQRYTEDCFVCCQPIDVTVEIAADGTLTYISAVAENG</sequence>
<dbReference type="EMBL" id="AFNV02000027">
    <property type="protein sequence ID" value="ERJ17863.1"/>
    <property type="molecule type" value="Genomic_DNA"/>
</dbReference>
<accession>U2FU01</accession>